<accession>A0A318SQZ8</accession>
<evidence type="ECO:0008006" key="3">
    <source>
        <dbReference type="Google" id="ProtNLM"/>
    </source>
</evidence>
<evidence type="ECO:0000313" key="2">
    <source>
        <dbReference type="Proteomes" id="UP000248311"/>
    </source>
</evidence>
<dbReference type="AlphaFoldDB" id="A0A318SQZ8"/>
<protein>
    <recommendedName>
        <fullName evidence="3">DUF1127 domain-containing protein</fullName>
    </recommendedName>
</protein>
<dbReference type="RefSeq" id="WP_110814636.1">
    <property type="nucleotide sequence ID" value="NZ_QJTE01000003.1"/>
</dbReference>
<dbReference type="Proteomes" id="UP000248311">
    <property type="component" value="Unassembled WGS sequence"/>
</dbReference>
<evidence type="ECO:0000313" key="1">
    <source>
        <dbReference type="EMBL" id="PYE84093.1"/>
    </source>
</evidence>
<comment type="caution">
    <text evidence="1">The sequence shown here is derived from an EMBL/GenBank/DDBJ whole genome shotgun (WGS) entry which is preliminary data.</text>
</comment>
<name>A0A318SQZ8_9RHOB</name>
<gene>
    <name evidence="1" type="ORF">DFP88_103459</name>
</gene>
<sequence>MAHTATNTTQAPHVSLRAVFGAAMRGLNALMERDPRMGQLRQLGERSDADLAAQGKSRQQELRRILNGSWY</sequence>
<keyword evidence="2" id="KW-1185">Reference proteome</keyword>
<organism evidence="1 2">
    <name type="scientific">Pseudoroseicyclus aestuarii</name>
    <dbReference type="NCBI Taxonomy" id="1795041"/>
    <lineage>
        <taxon>Bacteria</taxon>
        <taxon>Pseudomonadati</taxon>
        <taxon>Pseudomonadota</taxon>
        <taxon>Alphaproteobacteria</taxon>
        <taxon>Rhodobacterales</taxon>
        <taxon>Paracoccaceae</taxon>
        <taxon>Pseudoroseicyclus</taxon>
    </lineage>
</organism>
<dbReference type="EMBL" id="QJTE01000003">
    <property type="protein sequence ID" value="PYE84093.1"/>
    <property type="molecule type" value="Genomic_DNA"/>
</dbReference>
<reference evidence="1 2" key="1">
    <citation type="submission" date="2018-06" db="EMBL/GenBank/DDBJ databases">
        <title>Genomic Encyclopedia of Type Strains, Phase III (KMG-III): the genomes of soil and plant-associated and newly described type strains.</title>
        <authorList>
            <person name="Whitman W."/>
        </authorList>
    </citation>
    <scope>NUCLEOTIDE SEQUENCE [LARGE SCALE GENOMIC DNA]</scope>
    <source>
        <strain evidence="1 2">CECT 9025</strain>
    </source>
</reference>
<proteinExistence type="predicted"/>